<dbReference type="InterPro" id="IPR022689">
    <property type="entry name" value="Iron_dep_repressor"/>
</dbReference>
<dbReference type="GO" id="GO:0003700">
    <property type="term" value="F:DNA-binding transcription factor activity"/>
    <property type="evidence" value="ECO:0007669"/>
    <property type="project" value="InterPro"/>
</dbReference>
<dbReference type="PANTHER" id="PTHR33164:SF89">
    <property type="entry name" value="MARR FAMILY REGULATORY PROTEIN"/>
    <property type="match status" value="1"/>
</dbReference>
<dbReference type="PANTHER" id="PTHR33164">
    <property type="entry name" value="TRANSCRIPTIONAL REGULATOR, MARR FAMILY"/>
    <property type="match status" value="1"/>
</dbReference>
<evidence type="ECO:0000259" key="1">
    <source>
        <dbReference type="PROSITE" id="PS50995"/>
    </source>
</evidence>
<dbReference type="SMART" id="SM00529">
    <property type="entry name" value="HTH_DTXR"/>
    <property type="match status" value="1"/>
</dbReference>
<evidence type="ECO:0000313" key="2">
    <source>
        <dbReference type="EMBL" id="QXO94706.1"/>
    </source>
</evidence>
<reference evidence="2 3" key="1">
    <citation type="submission" date="2021-06" db="EMBL/GenBank/DDBJ databases">
        <title>Complete genome sequence of the secondary alcohol utilizing methanogen Methanospirillum hungatei strain GP1.</title>
        <authorList>
            <person name="Day L.A."/>
            <person name="Costa K.C."/>
        </authorList>
    </citation>
    <scope>NUCLEOTIDE SEQUENCE [LARGE SCALE GENOMIC DNA]</scope>
    <source>
        <strain evidence="2 3">GP1</strain>
    </source>
</reference>
<dbReference type="SMART" id="SM00347">
    <property type="entry name" value="HTH_MARR"/>
    <property type="match status" value="1"/>
</dbReference>
<feature type="domain" description="HTH marR-type" evidence="1">
    <location>
        <begin position="7"/>
        <end position="145"/>
    </location>
</feature>
<protein>
    <submittedName>
        <fullName evidence="2">MarR family transcriptional regulator</fullName>
    </submittedName>
</protein>
<dbReference type="OrthoDB" id="67844at2157"/>
<dbReference type="PROSITE" id="PS50995">
    <property type="entry name" value="HTH_MARR_2"/>
    <property type="match status" value="1"/>
</dbReference>
<sequence length="170" mass="19515">MTSPKSFSELTDSLIRIIHQAVAIEKKPVDLGYGDVLSASEIHLIDIAGRFPKEKLSEIASLLGITKGAVTQMVQKLEEKGYICRVRSSENRKIVYLDLTPKGRKAFLWHTDLHTRLYTEFFREISDMPEEQIHGAISILQCYEKVIQRSIDIRENSSNSESLFFWNLKK</sequence>
<proteinExistence type="predicted"/>
<gene>
    <name evidence="2" type="ORF">KSK55_15585</name>
</gene>
<name>A0A8F5VM86_METHU</name>
<dbReference type="GO" id="GO:0006950">
    <property type="term" value="P:response to stress"/>
    <property type="evidence" value="ECO:0007669"/>
    <property type="project" value="TreeGrafter"/>
</dbReference>
<dbReference type="Pfam" id="PF01047">
    <property type="entry name" value="MarR"/>
    <property type="match status" value="1"/>
</dbReference>
<dbReference type="InterPro" id="IPR039422">
    <property type="entry name" value="MarR/SlyA-like"/>
</dbReference>
<dbReference type="AlphaFoldDB" id="A0A8F5VM86"/>
<dbReference type="InterPro" id="IPR000835">
    <property type="entry name" value="HTH_MarR-typ"/>
</dbReference>
<dbReference type="Proteomes" id="UP000694228">
    <property type="component" value="Chromosome"/>
</dbReference>
<organism evidence="2 3">
    <name type="scientific">Methanospirillum hungatei</name>
    <dbReference type="NCBI Taxonomy" id="2203"/>
    <lineage>
        <taxon>Archaea</taxon>
        <taxon>Methanobacteriati</taxon>
        <taxon>Methanobacteriota</taxon>
        <taxon>Stenosarchaea group</taxon>
        <taxon>Methanomicrobia</taxon>
        <taxon>Methanomicrobiales</taxon>
        <taxon>Methanospirillaceae</taxon>
        <taxon>Methanospirillum</taxon>
    </lineage>
</organism>
<dbReference type="GO" id="GO:0046914">
    <property type="term" value="F:transition metal ion binding"/>
    <property type="evidence" value="ECO:0007669"/>
    <property type="project" value="InterPro"/>
</dbReference>
<accession>A0A8F5VM86</accession>
<evidence type="ECO:0000313" key="3">
    <source>
        <dbReference type="Proteomes" id="UP000694228"/>
    </source>
</evidence>
<dbReference type="EMBL" id="CP077107">
    <property type="protein sequence ID" value="QXO94706.1"/>
    <property type="molecule type" value="Genomic_DNA"/>
</dbReference>